<evidence type="ECO:0000313" key="2">
    <source>
        <dbReference type="Proteomes" id="UP000062645"/>
    </source>
</evidence>
<evidence type="ECO:0000313" key="1">
    <source>
        <dbReference type="EMBL" id="ALF51728.1"/>
    </source>
</evidence>
<name>A0A0M4SN69_9NOSO</name>
<organism evidence="1 2">
    <name type="scientific">Nostoc piscinale CENA21</name>
    <dbReference type="NCBI Taxonomy" id="224013"/>
    <lineage>
        <taxon>Bacteria</taxon>
        <taxon>Bacillati</taxon>
        <taxon>Cyanobacteriota</taxon>
        <taxon>Cyanophyceae</taxon>
        <taxon>Nostocales</taxon>
        <taxon>Nostocaceae</taxon>
        <taxon>Nostoc</taxon>
    </lineage>
</organism>
<proteinExistence type="predicted"/>
<keyword evidence="2" id="KW-1185">Reference proteome</keyword>
<protein>
    <submittedName>
        <fullName evidence="1">Phytanoyl-CoA dioxygenase (PhyH)</fullName>
    </submittedName>
</protein>
<dbReference type="Proteomes" id="UP000062645">
    <property type="component" value="Chromosome"/>
</dbReference>
<keyword evidence="1" id="KW-0560">Oxidoreductase</keyword>
<dbReference type="KEGG" id="npz:ACX27_00930"/>
<dbReference type="STRING" id="224013.ACX27_00930"/>
<gene>
    <name evidence="1" type="ORF">ACX27_00930</name>
</gene>
<dbReference type="PATRIC" id="fig|224013.5.peg.220"/>
<reference evidence="2" key="1">
    <citation type="submission" date="2015-07" db="EMBL/GenBank/DDBJ databases">
        <title>Genome Of Nitrogen-Fixing Cyanobacterium Nostoc piscinale CENA21 From Solimoes/Amazon River Floodplain Sediments And Comparative Genomics To Uncover Biosynthetic Natural Products Potential.</title>
        <authorList>
            <person name="Leao T.F."/>
            <person name="Leao P.N."/>
            <person name="Guimaraes P.I."/>
            <person name="de Melo A.G.C."/>
            <person name="Ramos R.T.J."/>
            <person name="Silva A."/>
            <person name="Fiore M.F."/>
            <person name="Schneider M.P.C."/>
        </authorList>
    </citation>
    <scope>NUCLEOTIDE SEQUENCE [LARGE SCALE GENOMIC DNA]</scope>
    <source>
        <strain evidence="2">CENA21</strain>
    </source>
</reference>
<keyword evidence="1" id="KW-0223">Dioxygenase</keyword>
<dbReference type="OrthoDB" id="467001at2"/>
<dbReference type="SUPFAM" id="SSF51197">
    <property type="entry name" value="Clavaminate synthase-like"/>
    <property type="match status" value="1"/>
</dbReference>
<sequence length="280" mass="32016">MLNILQDKIEALNSELVYRINLWQYTQNLPTLKPGDRLIVDTLKREGIYITTLADLGLDTTPQLLEAANSLLPNIGTDNYADSAQNPPEIYTVTHLPHFYNWGKETRLLNILENYIGLPVAYHGVQIRKDFVNTSQFSTMLWHRDSEDRRIIKIIIYLNDVEEKNGPFEYVPASLTSISNLNFYRLYAKIYNTGIDDATLDKIVPKSAWKSCLGPAGTVILVDTQRLLHHGTVRTHERSTLFFVYTANPPKRPGLCTQYWDDTYPKPETLQKVSASIQNT</sequence>
<reference evidence="1 2" key="2">
    <citation type="journal article" date="2016" name="Genome Announc.">
        <title>Draft Genome Sequence of the N2-Fixing Cyanobacterium Nostoc piscinale CENA21, Isolated from the Brazilian Amazon Floodplain.</title>
        <authorList>
            <person name="Leao T."/>
            <person name="Guimaraes P.I."/>
            <person name="de Melo A.G."/>
            <person name="Ramos R.T."/>
            <person name="Leao P.N."/>
            <person name="Silva A."/>
            <person name="Fiore M.F."/>
            <person name="Schneider M.P."/>
        </authorList>
    </citation>
    <scope>NUCLEOTIDE SEQUENCE [LARGE SCALE GENOMIC DNA]</scope>
    <source>
        <strain evidence="1 2">CENA21</strain>
    </source>
</reference>
<dbReference type="RefSeq" id="WP_062287197.1">
    <property type="nucleotide sequence ID" value="NZ_CP012036.1"/>
</dbReference>
<accession>A0A0M4SN69</accession>
<dbReference type="AlphaFoldDB" id="A0A0M4SN69"/>
<dbReference type="GO" id="GO:0051213">
    <property type="term" value="F:dioxygenase activity"/>
    <property type="evidence" value="ECO:0007669"/>
    <property type="project" value="UniProtKB-KW"/>
</dbReference>
<dbReference type="EMBL" id="CP012036">
    <property type="protein sequence ID" value="ALF51728.1"/>
    <property type="molecule type" value="Genomic_DNA"/>
</dbReference>
<dbReference type="Gene3D" id="2.60.120.620">
    <property type="entry name" value="q2cbj1_9rhob like domain"/>
    <property type="match status" value="1"/>
</dbReference>